<dbReference type="PROSITE" id="PS51257">
    <property type="entry name" value="PROKAR_LIPOPROTEIN"/>
    <property type="match status" value="1"/>
</dbReference>
<evidence type="ECO:0000256" key="1">
    <source>
        <dbReference type="SAM" id="SignalP"/>
    </source>
</evidence>
<keyword evidence="4" id="KW-1185">Reference proteome</keyword>
<dbReference type="InterPro" id="IPR046878">
    <property type="entry name" value="Big_14"/>
</dbReference>
<keyword evidence="1" id="KW-0732">Signal</keyword>
<dbReference type="RefSeq" id="WP_408105042.1">
    <property type="nucleotide sequence ID" value="NZ_JBFNFH010000002.1"/>
</dbReference>
<reference evidence="3 4" key="1">
    <citation type="journal article" date="2024" name="Front. Microbiol.">
        <title>Pangenomic and biochemical analyses of Helcococcus ovis reveal widespread tetracycline resistance and a novel bacterial species, Helcococcus bovis.</title>
        <authorList>
            <person name="Cunha F."/>
            <person name="Zhai Y."/>
            <person name="Casaro S."/>
            <person name="Jones K.L."/>
            <person name="Hernandez M."/>
            <person name="Bisinotto R.S."/>
            <person name="Kariyawasam S."/>
            <person name="Brown M.B."/>
            <person name="Phillips A."/>
            <person name="Jeong K.C."/>
            <person name="Galvao K.N."/>
        </authorList>
    </citation>
    <scope>NUCLEOTIDE SEQUENCE [LARGE SCALE GENOMIC DNA]</scope>
    <source>
        <strain evidence="3 4">KG197</strain>
    </source>
</reference>
<proteinExistence type="predicted"/>
<name>A0ABW9F5S4_9FIRM</name>
<dbReference type="Proteomes" id="UP001629536">
    <property type="component" value="Unassembled WGS sequence"/>
</dbReference>
<dbReference type="Pfam" id="PF20251">
    <property type="entry name" value="Big_14"/>
    <property type="match status" value="1"/>
</dbReference>
<accession>A0ABW9F5S4</accession>
<protein>
    <submittedName>
        <fullName evidence="3">Immunoglobulin-like domain-containing protein</fullName>
    </submittedName>
</protein>
<evidence type="ECO:0000259" key="2">
    <source>
        <dbReference type="Pfam" id="PF20251"/>
    </source>
</evidence>
<sequence length="142" mass="17168">MKLKKILFFAFLIFVFVSCSNKENNFSELIPEDSSKKVSAEIKEFKNDIITYELKNHKDLSYTFSDFYIVYRLNKNKWEELLMNQNIKSNLFKLKPSEYKEITLQLPNNFSKNFKGIFRIRKPFVYDEKNEMENVDMIFEIK</sequence>
<feature type="signal peptide" evidence="1">
    <location>
        <begin position="1"/>
        <end position="21"/>
    </location>
</feature>
<comment type="caution">
    <text evidence="3">The sequence shown here is derived from an EMBL/GenBank/DDBJ whole genome shotgun (WGS) entry which is preliminary data.</text>
</comment>
<evidence type="ECO:0000313" key="3">
    <source>
        <dbReference type="EMBL" id="MFM1524321.1"/>
    </source>
</evidence>
<feature type="domain" description="Bacterial Ig-like" evidence="2">
    <location>
        <begin position="39"/>
        <end position="131"/>
    </location>
</feature>
<dbReference type="EMBL" id="JBFNFH010000002">
    <property type="protein sequence ID" value="MFM1524321.1"/>
    <property type="molecule type" value="Genomic_DNA"/>
</dbReference>
<organism evidence="3 4">
    <name type="scientific">Helcococcus bovis</name>
    <dbReference type="NCBI Taxonomy" id="3153252"/>
    <lineage>
        <taxon>Bacteria</taxon>
        <taxon>Bacillati</taxon>
        <taxon>Bacillota</taxon>
        <taxon>Tissierellia</taxon>
        <taxon>Tissierellales</taxon>
        <taxon>Peptoniphilaceae</taxon>
        <taxon>Helcococcus</taxon>
    </lineage>
</organism>
<feature type="chain" id="PRO_5045695870" evidence="1">
    <location>
        <begin position="22"/>
        <end position="142"/>
    </location>
</feature>
<gene>
    <name evidence="3" type="ORF">ABGF40_01375</name>
</gene>
<evidence type="ECO:0000313" key="4">
    <source>
        <dbReference type="Proteomes" id="UP001629536"/>
    </source>
</evidence>